<feature type="domain" description="Cupin type-2" evidence="2">
    <location>
        <begin position="46"/>
        <end position="111"/>
    </location>
</feature>
<dbReference type="InterPro" id="IPR051610">
    <property type="entry name" value="GPI/OXD"/>
</dbReference>
<dbReference type="GO" id="GO:0046872">
    <property type="term" value="F:metal ion binding"/>
    <property type="evidence" value="ECO:0007669"/>
    <property type="project" value="UniProtKB-KW"/>
</dbReference>
<dbReference type="OrthoDB" id="9791637at2"/>
<dbReference type="Pfam" id="PF07883">
    <property type="entry name" value="Cupin_2"/>
    <property type="match status" value="2"/>
</dbReference>
<evidence type="ECO:0000259" key="2">
    <source>
        <dbReference type="Pfam" id="PF07883"/>
    </source>
</evidence>
<sequence length="301" mass="33324">MPAVVRQDWDRAEVPWPFVSRSDAFDRLALLGPETGTVHTELGIGRLGPGGTIDLHVHSYEQAIYVLEGEVAVQINDRAYLLTPGDYAFFPLGSVHGFGNSSSSSARWMEVGSPVALRKEAGRKDTFFPRDPTRLLHRAAPPDLADPTLVLVGHYEGTEPDHVSRATSSDPRKRSSAGMDTAVMAYSGIAVKMLIDEHRGAGLLNMFMVDYEVNGAAQVHDHPFEEAYFFLEGETDFELDGTTHHLRPGDVAWAGVGETHACFNAEGGRVRWIETQSPLPPVRHSYRWPADWDRYEHDNCG</sequence>
<gene>
    <name evidence="3" type="ORF">FCI23_30025</name>
</gene>
<dbReference type="PANTHER" id="PTHR35848">
    <property type="entry name" value="OXALATE-BINDING PROTEIN"/>
    <property type="match status" value="1"/>
</dbReference>
<accession>A0A4U0SF84</accession>
<dbReference type="EMBL" id="SUMC01000034">
    <property type="protein sequence ID" value="TKA08126.1"/>
    <property type="molecule type" value="Genomic_DNA"/>
</dbReference>
<comment type="caution">
    <text evidence="3">The sequence shown here is derived from an EMBL/GenBank/DDBJ whole genome shotgun (WGS) entry which is preliminary data.</text>
</comment>
<organism evidence="3 4">
    <name type="scientific">Actinacidiphila oryziradicis</name>
    <dbReference type="NCBI Taxonomy" id="2571141"/>
    <lineage>
        <taxon>Bacteria</taxon>
        <taxon>Bacillati</taxon>
        <taxon>Actinomycetota</taxon>
        <taxon>Actinomycetes</taxon>
        <taxon>Kitasatosporales</taxon>
        <taxon>Streptomycetaceae</taxon>
        <taxon>Actinacidiphila</taxon>
    </lineage>
</organism>
<name>A0A4U0SF84_9ACTN</name>
<evidence type="ECO:0000313" key="3">
    <source>
        <dbReference type="EMBL" id="TKA08126.1"/>
    </source>
</evidence>
<evidence type="ECO:0000256" key="1">
    <source>
        <dbReference type="ARBA" id="ARBA00022723"/>
    </source>
</evidence>
<dbReference type="AlphaFoldDB" id="A0A4U0SF84"/>
<keyword evidence="4" id="KW-1185">Reference proteome</keyword>
<proteinExistence type="predicted"/>
<dbReference type="Gene3D" id="2.60.120.10">
    <property type="entry name" value="Jelly Rolls"/>
    <property type="match status" value="2"/>
</dbReference>
<dbReference type="InterPro" id="IPR013096">
    <property type="entry name" value="Cupin_2"/>
</dbReference>
<keyword evidence="1" id="KW-0479">Metal-binding</keyword>
<dbReference type="Proteomes" id="UP000305778">
    <property type="component" value="Unassembled WGS sequence"/>
</dbReference>
<dbReference type="InterPro" id="IPR011051">
    <property type="entry name" value="RmlC_Cupin_sf"/>
</dbReference>
<dbReference type="SUPFAM" id="SSF51182">
    <property type="entry name" value="RmlC-like cupins"/>
    <property type="match status" value="1"/>
</dbReference>
<reference evidence="3 4" key="1">
    <citation type="submission" date="2019-04" db="EMBL/GenBank/DDBJ databases">
        <title>Streptomyces oryziradicis sp. nov., a novel actinomycete isolated from rhizosphere soil of rice (Oryza sativa L.).</title>
        <authorList>
            <person name="Li C."/>
        </authorList>
    </citation>
    <scope>NUCLEOTIDE SEQUENCE [LARGE SCALE GENOMIC DNA]</scope>
    <source>
        <strain evidence="3 4">NEAU-C40</strain>
    </source>
</reference>
<evidence type="ECO:0000313" key="4">
    <source>
        <dbReference type="Proteomes" id="UP000305778"/>
    </source>
</evidence>
<dbReference type="RefSeq" id="WP_136727083.1">
    <property type="nucleotide sequence ID" value="NZ_SUMC01000034.1"/>
</dbReference>
<protein>
    <submittedName>
        <fullName evidence="3">Cupin domain-containing protein</fullName>
    </submittedName>
</protein>
<dbReference type="InterPro" id="IPR014710">
    <property type="entry name" value="RmlC-like_jellyroll"/>
</dbReference>
<feature type="domain" description="Cupin type-2" evidence="2">
    <location>
        <begin position="208"/>
        <end position="273"/>
    </location>
</feature>